<organism evidence="1 3">
    <name type="scientific">Araneus ventricosus</name>
    <name type="common">Orbweaver spider</name>
    <name type="synonym">Epeira ventricosa</name>
    <dbReference type="NCBI Taxonomy" id="182803"/>
    <lineage>
        <taxon>Eukaryota</taxon>
        <taxon>Metazoa</taxon>
        <taxon>Ecdysozoa</taxon>
        <taxon>Arthropoda</taxon>
        <taxon>Chelicerata</taxon>
        <taxon>Arachnida</taxon>
        <taxon>Araneae</taxon>
        <taxon>Araneomorphae</taxon>
        <taxon>Entelegynae</taxon>
        <taxon>Araneoidea</taxon>
        <taxon>Araneidae</taxon>
        <taxon>Araneus</taxon>
    </lineage>
</organism>
<accession>A0A4Y2VGE9</accession>
<name>A0A4Y2VGE9_ARAVE</name>
<comment type="caution">
    <text evidence="1">The sequence shown here is derived from an EMBL/GenBank/DDBJ whole genome shotgun (WGS) entry which is preliminary data.</text>
</comment>
<dbReference type="Proteomes" id="UP000499080">
    <property type="component" value="Unassembled WGS sequence"/>
</dbReference>
<dbReference type="AlphaFoldDB" id="A0A4Y2VGE9"/>
<gene>
    <name evidence="1" type="ORF">AVEN_105111_1</name>
    <name evidence="2" type="ORF">AVEN_241838_1</name>
</gene>
<reference evidence="1 3" key="1">
    <citation type="journal article" date="2019" name="Sci. Rep.">
        <title>Orb-weaving spider Araneus ventricosus genome elucidates the spidroin gene catalogue.</title>
        <authorList>
            <person name="Kono N."/>
            <person name="Nakamura H."/>
            <person name="Ohtoshi R."/>
            <person name="Moran D.A.P."/>
            <person name="Shinohara A."/>
            <person name="Yoshida Y."/>
            <person name="Fujiwara M."/>
            <person name="Mori M."/>
            <person name="Tomita M."/>
            <person name="Arakawa K."/>
        </authorList>
    </citation>
    <scope>NUCLEOTIDE SEQUENCE [LARGE SCALE GENOMIC DNA]</scope>
</reference>
<evidence type="ECO:0000313" key="3">
    <source>
        <dbReference type="Proteomes" id="UP000499080"/>
    </source>
</evidence>
<keyword evidence="3" id="KW-1185">Reference proteome</keyword>
<evidence type="ECO:0000313" key="1">
    <source>
        <dbReference type="EMBL" id="GBO23548.1"/>
    </source>
</evidence>
<evidence type="ECO:0000313" key="2">
    <source>
        <dbReference type="EMBL" id="GBO23558.1"/>
    </source>
</evidence>
<dbReference type="EMBL" id="BGPR01046622">
    <property type="protein sequence ID" value="GBO23558.1"/>
    <property type="molecule type" value="Genomic_DNA"/>
</dbReference>
<proteinExistence type="predicted"/>
<protein>
    <submittedName>
        <fullName evidence="1">Uncharacterized protein</fullName>
    </submittedName>
</protein>
<dbReference type="EMBL" id="BGPR01046612">
    <property type="protein sequence ID" value="GBO23548.1"/>
    <property type="molecule type" value="Genomic_DNA"/>
</dbReference>
<sequence>MQKHFMTVVNRLRHHLRERAFRYLLEGMIEKDIRGFKDHDYKKLFMEFWHQTPEEWKTHLNTEQLFGYNIFMQFVRKHFVFVFEENSFDLKAKFRAIIFQQEISKDATEIENAEFFKFHVRERVTTKTSIERFSDLPLGDLIYLIDGILGINPIQP</sequence>